<proteinExistence type="predicted"/>
<evidence type="ECO:0000313" key="2">
    <source>
        <dbReference type="EMBL" id="KAK7038521.1"/>
    </source>
</evidence>
<evidence type="ECO:0000256" key="1">
    <source>
        <dbReference type="SAM" id="MobiDB-lite"/>
    </source>
</evidence>
<name>A0AAW0CIB2_9AGAR</name>
<keyword evidence="3" id="KW-1185">Reference proteome</keyword>
<dbReference type="Pfam" id="PF12223">
    <property type="entry name" value="DUF3602"/>
    <property type="match status" value="1"/>
</dbReference>
<feature type="compositionally biased region" description="Low complexity" evidence="1">
    <location>
        <begin position="1"/>
        <end position="22"/>
    </location>
</feature>
<protein>
    <submittedName>
        <fullName evidence="2">Uncharacterized protein</fullName>
    </submittedName>
</protein>
<organism evidence="2 3">
    <name type="scientific">Favolaschia claudopus</name>
    <dbReference type="NCBI Taxonomy" id="2862362"/>
    <lineage>
        <taxon>Eukaryota</taxon>
        <taxon>Fungi</taxon>
        <taxon>Dikarya</taxon>
        <taxon>Basidiomycota</taxon>
        <taxon>Agaricomycotina</taxon>
        <taxon>Agaricomycetes</taxon>
        <taxon>Agaricomycetidae</taxon>
        <taxon>Agaricales</taxon>
        <taxon>Marasmiineae</taxon>
        <taxon>Mycenaceae</taxon>
        <taxon>Favolaschia</taxon>
    </lineage>
</organism>
<dbReference type="EMBL" id="JAWWNJ010000017">
    <property type="protein sequence ID" value="KAK7038521.1"/>
    <property type="molecule type" value="Genomic_DNA"/>
</dbReference>
<comment type="caution">
    <text evidence="2">The sequence shown here is derived from an EMBL/GenBank/DDBJ whole genome shotgun (WGS) entry which is preliminary data.</text>
</comment>
<dbReference type="Proteomes" id="UP001362999">
    <property type="component" value="Unassembled WGS sequence"/>
</dbReference>
<reference evidence="2 3" key="1">
    <citation type="journal article" date="2024" name="J Genomics">
        <title>Draft genome sequencing and assembly of Favolaschia claudopus CIRM-BRFM 2984 isolated from oak limbs.</title>
        <authorList>
            <person name="Navarro D."/>
            <person name="Drula E."/>
            <person name="Chaduli D."/>
            <person name="Cazenave R."/>
            <person name="Ahrendt S."/>
            <person name="Wang J."/>
            <person name="Lipzen A."/>
            <person name="Daum C."/>
            <person name="Barry K."/>
            <person name="Grigoriev I.V."/>
            <person name="Favel A."/>
            <person name="Rosso M.N."/>
            <person name="Martin F."/>
        </authorList>
    </citation>
    <scope>NUCLEOTIDE SEQUENCE [LARGE SCALE GENOMIC DNA]</scope>
    <source>
        <strain evidence="2 3">CIRM-BRFM 2984</strain>
    </source>
</reference>
<feature type="compositionally biased region" description="Low complexity" evidence="1">
    <location>
        <begin position="68"/>
        <end position="83"/>
    </location>
</feature>
<feature type="region of interest" description="Disordered" evidence="1">
    <location>
        <begin position="1"/>
        <end position="107"/>
    </location>
</feature>
<dbReference type="AlphaFoldDB" id="A0AAW0CIB2"/>
<dbReference type="InterPro" id="IPR022024">
    <property type="entry name" value="DUF3602"/>
</dbReference>
<evidence type="ECO:0000313" key="3">
    <source>
        <dbReference type="Proteomes" id="UP001362999"/>
    </source>
</evidence>
<sequence>MSTRPQSESPSTSRRSLSSRISAVRDKFTGSGRDAPEARVGPENETRARYYDPETESIASTVVEGLDRSVSSSRSPDSIYRSSGRGGAGNIQPHSPPIADIPWPRGRDRAPAFNRIPPQNMRSTGRGGVGNIKSYLPETNFAERSPSAPPAEIEVMRSGGQRSPSNVVRYLPFFYLIFLPWRYAL</sequence>
<feature type="compositionally biased region" description="Basic and acidic residues" evidence="1">
    <location>
        <begin position="23"/>
        <end position="52"/>
    </location>
</feature>
<feature type="non-terminal residue" evidence="2">
    <location>
        <position position="185"/>
    </location>
</feature>
<gene>
    <name evidence="2" type="ORF">R3P38DRAFT_2906356</name>
</gene>
<accession>A0AAW0CIB2</accession>